<dbReference type="InterPro" id="IPR013249">
    <property type="entry name" value="RNA_pol_sigma70_r4_t2"/>
</dbReference>
<protein>
    <submittedName>
        <fullName evidence="8">Sigma-70 family RNA polymerase sigma factor</fullName>
    </submittedName>
</protein>
<dbReference type="Gene3D" id="1.10.1740.10">
    <property type="match status" value="1"/>
</dbReference>
<organism evidence="8 12">
    <name type="scientific">Agrobacterium vitis</name>
    <name type="common">Rhizobium vitis</name>
    <dbReference type="NCBI Taxonomy" id="373"/>
    <lineage>
        <taxon>Bacteria</taxon>
        <taxon>Pseudomonadati</taxon>
        <taxon>Pseudomonadota</taxon>
        <taxon>Alphaproteobacteria</taxon>
        <taxon>Hyphomicrobiales</taxon>
        <taxon>Rhizobiaceae</taxon>
        <taxon>Rhizobium/Agrobacterium group</taxon>
        <taxon>Agrobacterium</taxon>
    </lineage>
</organism>
<dbReference type="Pfam" id="PF08281">
    <property type="entry name" value="Sigma70_r4_2"/>
    <property type="match status" value="1"/>
</dbReference>
<reference evidence="11 12" key="2">
    <citation type="submission" date="2019-12" db="EMBL/GenBank/DDBJ databases">
        <title>Whole-genome sequencing of Allorhizobium vitis.</title>
        <authorList>
            <person name="Gan H.M."/>
            <person name="Szegedi E."/>
            <person name="Burr T."/>
            <person name="Savka M.A."/>
        </authorList>
    </citation>
    <scope>NUCLEOTIDE SEQUENCE [LARGE SCALE GENOMIC DNA]</scope>
    <source>
        <strain evidence="9 11">CG415</strain>
        <strain evidence="8 12">CG516</strain>
    </source>
</reference>
<dbReference type="Proteomes" id="UP000440716">
    <property type="component" value="Unassembled WGS sequence"/>
</dbReference>
<sequence length="193" mass="21966">MGAAIPEPLREVDAWMSDEIGILLGKIALRDRMALSELYRRTSPKLFGICLRLLKDRGEAEDAMQEIFVKIWQRAQSFAATGRNAMGWLGTIARYHCIDRLRMRTPVAEELDEAWHVADSAPDPEQAASIRSEGKRIDSCMEALEADRAAAVRQAYVEGLSYQELAEQFNVPLNTMRTWLRRSLLALRECLER</sequence>
<dbReference type="Pfam" id="PF04542">
    <property type="entry name" value="Sigma70_r2"/>
    <property type="match status" value="1"/>
</dbReference>
<evidence type="ECO:0000256" key="2">
    <source>
        <dbReference type="ARBA" id="ARBA00023015"/>
    </source>
</evidence>
<dbReference type="NCBIfam" id="TIGR02937">
    <property type="entry name" value="sigma70-ECF"/>
    <property type="match status" value="1"/>
</dbReference>
<evidence type="ECO:0000256" key="4">
    <source>
        <dbReference type="ARBA" id="ARBA00023163"/>
    </source>
</evidence>
<dbReference type="InterPro" id="IPR013325">
    <property type="entry name" value="RNA_pol_sigma_r2"/>
</dbReference>
<keyword evidence="2" id="KW-0805">Transcription regulation</keyword>
<dbReference type="GO" id="GO:0016987">
    <property type="term" value="F:sigma factor activity"/>
    <property type="evidence" value="ECO:0007669"/>
    <property type="project" value="UniProtKB-KW"/>
</dbReference>
<evidence type="ECO:0000259" key="6">
    <source>
        <dbReference type="Pfam" id="PF08281"/>
    </source>
</evidence>
<dbReference type="EMBL" id="WPHU01000005">
    <property type="protein sequence ID" value="MVA57263.1"/>
    <property type="molecule type" value="Genomic_DNA"/>
</dbReference>
<dbReference type="SUPFAM" id="SSF88659">
    <property type="entry name" value="Sigma3 and sigma4 domains of RNA polymerase sigma factors"/>
    <property type="match status" value="1"/>
</dbReference>
<evidence type="ECO:0000256" key="1">
    <source>
        <dbReference type="ARBA" id="ARBA00010641"/>
    </source>
</evidence>
<evidence type="ECO:0000256" key="3">
    <source>
        <dbReference type="ARBA" id="ARBA00023082"/>
    </source>
</evidence>
<dbReference type="InterPro" id="IPR014284">
    <property type="entry name" value="RNA_pol_sigma-70_dom"/>
</dbReference>
<feature type="domain" description="RNA polymerase sigma-70 region 2" evidence="5">
    <location>
        <begin position="38"/>
        <end position="104"/>
    </location>
</feature>
<name>A0A368NZ06_AGRVI</name>
<dbReference type="GO" id="GO:0006352">
    <property type="term" value="P:DNA-templated transcription initiation"/>
    <property type="evidence" value="ECO:0007669"/>
    <property type="project" value="InterPro"/>
</dbReference>
<dbReference type="RefSeq" id="WP_114386330.1">
    <property type="nucleotide sequence ID" value="NZ_AP023268.1"/>
</dbReference>
<dbReference type="GeneID" id="60681399"/>
<dbReference type="InterPro" id="IPR036388">
    <property type="entry name" value="WH-like_DNA-bd_sf"/>
</dbReference>
<dbReference type="PANTHER" id="PTHR43133:SF62">
    <property type="entry name" value="RNA POLYMERASE SIGMA FACTOR SIGZ"/>
    <property type="match status" value="1"/>
</dbReference>
<evidence type="ECO:0000313" key="10">
    <source>
        <dbReference type="Proteomes" id="UP000436911"/>
    </source>
</evidence>
<dbReference type="InterPro" id="IPR007627">
    <property type="entry name" value="RNA_pol_sigma70_r2"/>
</dbReference>
<reference evidence="7 10" key="1">
    <citation type="submission" date="2018-08" db="EMBL/GenBank/DDBJ databases">
        <title>Genome sequencing of Agrobacterium vitis strain ICMP 10754.</title>
        <authorList>
            <person name="Visnovsky S.B."/>
            <person name="Pitman A.R."/>
        </authorList>
    </citation>
    <scope>NUCLEOTIDE SEQUENCE [LARGE SCALE GENOMIC DNA]</scope>
    <source>
        <strain evidence="7 10">ICMP 10754</strain>
    </source>
</reference>
<dbReference type="InterPro" id="IPR039425">
    <property type="entry name" value="RNA_pol_sigma-70-like"/>
</dbReference>
<dbReference type="InterPro" id="IPR013324">
    <property type="entry name" value="RNA_pol_sigma_r3/r4-like"/>
</dbReference>
<dbReference type="EMBL" id="QUSG01000004">
    <property type="protein sequence ID" value="KAA3528189.1"/>
    <property type="molecule type" value="Genomic_DNA"/>
</dbReference>
<accession>A0A368NZ06</accession>
<gene>
    <name evidence="7" type="ORF">DXT89_09070</name>
    <name evidence="9" type="ORF">GOZ88_14240</name>
    <name evidence="8" type="ORF">GOZ90_10880</name>
</gene>
<comment type="similarity">
    <text evidence="1">Belongs to the sigma-70 factor family. ECF subfamily.</text>
</comment>
<dbReference type="EMBL" id="WPHR01000006">
    <property type="protein sequence ID" value="MUZ73187.1"/>
    <property type="molecule type" value="Genomic_DNA"/>
</dbReference>
<keyword evidence="4" id="KW-0804">Transcription</keyword>
<dbReference type="GO" id="GO:0003677">
    <property type="term" value="F:DNA binding"/>
    <property type="evidence" value="ECO:0007669"/>
    <property type="project" value="InterPro"/>
</dbReference>
<evidence type="ECO:0000259" key="5">
    <source>
        <dbReference type="Pfam" id="PF04542"/>
    </source>
</evidence>
<proteinExistence type="inferred from homology"/>
<dbReference type="Gene3D" id="1.10.10.10">
    <property type="entry name" value="Winged helix-like DNA-binding domain superfamily/Winged helix DNA-binding domain"/>
    <property type="match status" value="1"/>
</dbReference>
<keyword evidence="3" id="KW-0731">Sigma factor</keyword>
<dbReference type="Proteomes" id="UP000477951">
    <property type="component" value="Unassembled WGS sequence"/>
</dbReference>
<dbReference type="PANTHER" id="PTHR43133">
    <property type="entry name" value="RNA POLYMERASE ECF-TYPE SIGMA FACTO"/>
    <property type="match status" value="1"/>
</dbReference>
<evidence type="ECO:0000313" key="11">
    <source>
        <dbReference type="Proteomes" id="UP000440716"/>
    </source>
</evidence>
<evidence type="ECO:0000313" key="7">
    <source>
        <dbReference type="EMBL" id="KAA3528189.1"/>
    </source>
</evidence>
<dbReference type="Proteomes" id="UP000436911">
    <property type="component" value="Unassembled WGS sequence"/>
</dbReference>
<evidence type="ECO:0000313" key="9">
    <source>
        <dbReference type="EMBL" id="MVA57263.1"/>
    </source>
</evidence>
<feature type="domain" description="RNA polymerase sigma factor 70 region 4 type 2" evidence="6">
    <location>
        <begin position="136"/>
        <end position="187"/>
    </location>
</feature>
<dbReference type="OrthoDB" id="9784272at2"/>
<dbReference type="AlphaFoldDB" id="A0A368NZ06"/>
<dbReference type="SUPFAM" id="SSF88946">
    <property type="entry name" value="Sigma2 domain of RNA polymerase sigma factors"/>
    <property type="match status" value="1"/>
</dbReference>
<evidence type="ECO:0000313" key="12">
    <source>
        <dbReference type="Proteomes" id="UP000477951"/>
    </source>
</evidence>
<comment type="caution">
    <text evidence="8">The sequence shown here is derived from an EMBL/GenBank/DDBJ whole genome shotgun (WGS) entry which is preliminary data.</text>
</comment>
<evidence type="ECO:0000313" key="8">
    <source>
        <dbReference type="EMBL" id="MUZ73187.1"/>
    </source>
</evidence>